<evidence type="ECO:0000313" key="3">
    <source>
        <dbReference type="Proteomes" id="UP001174936"/>
    </source>
</evidence>
<feature type="compositionally biased region" description="Low complexity" evidence="1">
    <location>
        <begin position="201"/>
        <end position="212"/>
    </location>
</feature>
<dbReference type="EMBL" id="JAULSV010000002">
    <property type="protein sequence ID" value="KAK0651675.1"/>
    <property type="molecule type" value="Genomic_DNA"/>
</dbReference>
<evidence type="ECO:0000256" key="1">
    <source>
        <dbReference type="SAM" id="MobiDB-lite"/>
    </source>
</evidence>
<sequence length="328" mass="35134">MASATNLRKEAAVASVGDLIQHPSLPQILSFPKVFGTDLTSWPCAEFQRASQHSTMTLDKLRKPDGNRRGRVVKLRETRQKPSPGAVAAGSPNARVASLTVVPCGLTPELRTCMDFAGKRSRATVGPKKKGGQFAGVVKKQEPGDDLCAARYQLQTNPEWVLCSYCVVEERTRDGSTAGLSLLTRSGRRRLQLRDSKRRPGSSAAAAAGKGSNVKGDWRSNITHGRADPQRPGFTPPSGRGSAVGDRHRLATKSFSALVGPAADNGIVQTPHRALVGAVGTLVLCSTLNKRGAGPVTSSIRTARSVASHQILSRFRSLPEQPWLESCW</sequence>
<keyword evidence="3" id="KW-1185">Reference proteome</keyword>
<protein>
    <submittedName>
        <fullName evidence="2">Uncharacterized protein</fullName>
    </submittedName>
</protein>
<reference evidence="2" key="1">
    <citation type="submission" date="2023-06" db="EMBL/GenBank/DDBJ databases">
        <title>Genome-scale phylogeny and comparative genomics of the fungal order Sordariales.</title>
        <authorList>
            <consortium name="Lawrence Berkeley National Laboratory"/>
            <person name="Hensen N."/>
            <person name="Bonometti L."/>
            <person name="Westerberg I."/>
            <person name="Brannstrom I.O."/>
            <person name="Guillou S."/>
            <person name="Cros-Aarteil S."/>
            <person name="Calhoun S."/>
            <person name="Haridas S."/>
            <person name="Kuo A."/>
            <person name="Mondo S."/>
            <person name="Pangilinan J."/>
            <person name="Riley R."/>
            <person name="Labutti K."/>
            <person name="Andreopoulos B."/>
            <person name="Lipzen A."/>
            <person name="Chen C."/>
            <person name="Yanf M."/>
            <person name="Daum C."/>
            <person name="Ng V."/>
            <person name="Clum A."/>
            <person name="Steindorff A."/>
            <person name="Ohm R."/>
            <person name="Martin F."/>
            <person name="Silar P."/>
            <person name="Natvig D."/>
            <person name="Lalanne C."/>
            <person name="Gautier V."/>
            <person name="Ament-Velasquez S.L."/>
            <person name="Kruys A."/>
            <person name="Hutchinson M.I."/>
            <person name="Powell A.J."/>
            <person name="Barry K."/>
            <person name="Miller A.N."/>
            <person name="Grigoriev I.V."/>
            <person name="Debuchy R."/>
            <person name="Gladieux P."/>
            <person name="Thoren M.H."/>
            <person name="Johannesson H."/>
        </authorList>
    </citation>
    <scope>NUCLEOTIDE SEQUENCE</scope>
    <source>
        <strain evidence="2">SMH2532-1</strain>
    </source>
</reference>
<organism evidence="2 3">
    <name type="scientific">Cercophora newfieldiana</name>
    <dbReference type="NCBI Taxonomy" id="92897"/>
    <lineage>
        <taxon>Eukaryota</taxon>
        <taxon>Fungi</taxon>
        <taxon>Dikarya</taxon>
        <taxon>Ascomycota</taxon>
        <taxon>Pezizomycotina</taxon>
        <taxon>Sordariomycetes</taxon>
        <taxon>Sordariomycetidae</taxon>
        <taxon>Sordariales</taxon>
        <taxon>Lasiosphaeriaceae</taxon>
        <taxon>Cercophora</taxon>
    </lineage>
</organism>
<gene>
    <name evidence="2" type="ORF">B0T16DRAFT_387064</name>
</gene>
<accession>A0AA39YIK6</accession>
<proteinExistence type="predicted"/>
<feature type="region of interest" description="Disordered" evidence="1">
    <location>
        <begin position="193"/>
        <end position="246"/>
    </location>
</feature>
<name>A0AA39YIK6_9PEZI</name>
<evidence type="ECO:0000313" key="2">
    <source>
        <dbReference type="EMBL" id="KAK0651675.1"/>
    </source>
</evidence>
<dbReference type="Proteomes" id="UP001174936">
    <property type="component" value="Unassembled WGS sequence"/>
</dbReference>
<comment type="caution">
    <text evidence="2">The sequence shown here is derived from an EMBL/GenBank/DDBJ whole genome shotgun (WGS) entry which is preliminary data.</text>
</comment>
<dbReference type="AlphaFoldDB" id="A0AA39YIK6"/>